<dbReference type="InterPro" id="IPR003538">
    <property type="entry name" value="TonB"/>
</dbReference>
<comment type="similarity">
    <text evidence="2">Belongs to the TonB family.</text>
</comment>
<evidence type="ECO:0000256" key="8">
    <source>
        <dbReference type="ARBA" id="ARBA00022989"/>
    </source>
</evidence>
<evidence type="ECO:0000313" key="12">
    <source>
        <dbReference type="EMBL" id="ALC15878.1"/>
    </source>
</evidence>
<dbReference type="GO" id="GO:0015031">
    <property type="term" value="P:protein transport"/>
    <property type="evidence" value="ECO:0007669"/>
    <property type="project" value="UniProtKB-KW"/>
</dbReference>
<name>A0A0M4CVR0_9BACT</name>
<keyword evidence="7" id="KW-0653">Protein transport</keyword>
<feature type="compositionally biased region" description="Low complexity" evidence="10">
    <location>
        <begin position="58"/>
        <end position="71"/>
    </location>
</feature>
<keyword evidence="3" id="KW-0813">Transport</keyword>
<dbReference type="AlphaFoldDB" id="A0A0M4CVR0"/>
<dbReference type="GO" id="GO:0030288">
    <property type="term" value="C:outer membrane-bounded periplasmic space"/>
    <property type="evidence" value="ECO:0007669"/>
    <property type="project" value="InterPro"/>
</dbReference>
<dbReference type="InterPro" id="IPR051045">
    <property type="entry name" value="TonB-dependent_transducer"/>
</dbReference>
<keyword evidence="5" id="KW-0997">Cell inner membrane</keyword>
<evidence type="ECO:0000256" key="9">
    <source>
        <dbReference type="ARBA" id="ARBA00023136"/>
    </source>
</evidence>
<dbReference type="SUPFAM" id="SSF74653">
    <property type="entry name" value="TolA/TonB C-terminal domain"/>
    <property type="match status" value="1"/>
</dbReference>
<keyword evidence="6" id="KW-0812">Transmembrane</keyword>
<protein>
    <recommendedName>
        <fullName evidence="11">TonB C-terminal domain-containing protein</fullName>
    </recommendedName>
</protein>
<reference evidence="12 13" key="1">
    <citation type="submission" date="2015-07" db="EMBL/GenBank/DDBJ databases">
        <title>Isolation and Genomic Characterization of a Novel Halophilic Metal-Reducing Deltaproteobacterium from the Deep Subsurface.</title>
        <authorList>
            <person name="Badalamenti J.P."/>
            <person name="Summers Z.M."/>
            <person name="Gralnick J.A."/>
            <person name="Bond D.R."/>
        </authorList>
    </citation>
    <scope>NUCLEOTIDE SEQUENCE [LARGE SCALE GENOMIC DNA]</scope>
    <source>
        <strain evidence="12 13">WTL</strain>
    </source>
</reference>
<evidence type="ECO:0000256" key="1">
    <source>
        <dbReference type="ARBA" id="ARBA00004383"/>
    </source>
</evidence>
<dbReference type="PANTHER" id="PTHR33446">
    <property type="entry name" value="PROTEIN TONB-RELATED"/>
    <property type="match status" value="1"/>
</dbReference>
<keyword evidence="8" id="KW-1133">Transmembrane helix</keyword>
<evidence type="ECO:0000256" key="5">
    <source>
        <dbReference type="ARBA" id="ARBA00022519"/>
    </source>
</evidence>
<keyword evidence="9" id="KW-0472">Membrane</keyword>
<dbReference type="GO" id="GO:0055085">
    <property type="term" value="P:transmembrane transport"/>
    <property type="evidence" value="ECO:0007669"/>
    <property type="project" value="InterPro"/>
</dbReference>
<evidence type="ECO:0000256" key="6">
    <source>
        <dbReference type="ARBA" id="ARBA00022692"/>
    </source>
</evidence>
<dbReference type="PATRIC" id="fig|1603606.3.peg.1201"/>
<proteinExistence type="inferred from homology"/>
<dbReference type="GO" id="GO:0031992">
    <property type="term" value="F:energy transducer activity"/>
    <property type="evidence" value="ECO:0007669"/>
    <property type="project" value="InterPro"/>
</dbReference>
<sequence length="238" mass="25050">MNKEWPAFGTSLLLHLLVLAGLFTLGPDLVPPQRIACYDVDLSAFFASPPSPSPSPSPAQTQTQTQTQTQIPAPPAPAKQKRPAPPIVAPVPVAKPAVQTVSAPSQPPSAEALPPESALSAIAPAASPPSLAAPPVDPAVLYALQVQRYGDAQLSLIREMVSREVRYPLMARRQGWVGRVTVEFTVELSGEVGALRVAESSGYPMLDRQALLAVKAASPFSPPPVVATLNLPVAFELH</sequence>
<evidence type="ECO:0000256" key="7">
    <source>
        <dbReference type="ARBA" id="ARBA00022927"/>
    </source>
</evidence>
<keyword evidence="13" id="KW-1185">Reference proteome</keyword>
<evidence type="ECO:0000256" key="2">
    <source>
        <dbReference type="ARBA" id="ARBA00006555"/>
    </source>
</evidence>
<dbReference type="KEGG" id="des:DSOUD_1095"/>
<dbReference type="Pfam" id="PF03544">
    <property type="entry name" value="TonB_C"/>
    <property type="match status" value="1"/>
</dbReference>
<dbReference type="EMBL" id="CP010802">
    <property type="protein sequence ID" value="ALC15878.1"/>
    <property type="molecule type" value="Genomic_DNA"/>
</dbReference>
<dbReference type="InterPro" id="IPR006260">
    <property type="entry name" value="TonB/TolA_C"/>
</dbReference>
<dbReference type="InterPro" id="IPR037682">
    <property type="entry name" value="TonB_C"/>
</dbReference>
<dbReference type="PRINTS" id="PR01374">
    <property type="entry name" value="TONBPROTEIN"/>
</dbReference>
<feature type="compositionally biased region" description="Pro residues" evidence="10">
    <location>
        <begin position="72"/>
        <end position="89"/>
    </location>
</feature>
<dbReference type="RefSeq" id="WP_053550038.1">
    <property type="nucleotide sequence ID" value="NZ_CP010802.1"/>
</dbReference>
<evidence type="ECO:0000256" key="10">
    <source>
        <dbReference type="SAM" id="MobiDB-lite"/>
    </source>
</evidence>
<keyword evidence="4" id="KW-1003">Cell membrane</keyword>
<evidence type="ECO:0000256" key="3">
    <source>
        <dbReference type="ARBA" id="ARBA00022448"/>
    </source>
</evidence>
<dbReference type="NCBIfam" id="TIGR01352">
    <property type="entry name" value="tonB_Cterm"/>
    <property type="match status" value="1"/>
</dbReference>
<organism evidence="12 13">
    <name type="scientific">Desulfuromonas soudanensis</name>
    <dbReference type="NCBI Taxonomy" id="1603606"/>
    <lineage>
        <taxon>Bacteria</taxon>
        <taxon>Pseudomonadati</taxon>
        <taxon>Thermodesulfobacteriota</taxon>
        <taxon>Desulfuromonadia</taxon>
        <taxon>Desulfuromonadales</taxon>
        <taxon>Desulfuromonadaceae</taxon>
        <taxon>Desulfuromonas</taxon>
    </lineage>
</organism>
<dbReference type="GO" id="GO:0005886">
    <property type="term" value="C:plasma membrane"/>
    <property type="evidence" value="ECO:0007669"/>
    <property type="project" value="UniProtKB-SubCell"/>
</dbReference>
<dbReference type="OrthoDB" id="15637at2"/>
<feature type="region of interest" description="Disordered" evidence="10">
    <location>
        <begin position="48"/>
        <end position="89"/>
    </location>
</feature>
<evidence type="ECO:0000313" key="13">
    <source>
        <dbReference type="Proteomes" id="UP000057158"/>
    </source>
</evidence>
<dbReference type="PROSITE" id="PS52015">
    <property type="entry name" value="TONB_CTD"/>
    <property type="match status" value="1"/>
</dbReference>
<evidence type="ECO:0000256" key="4">
    <source>
        <dbReference type="ARBA" id="ARBA00022475"/>
    </source>
</evidence>
<comment type="subcellular location">
    <subcellularLocation>
        <location evidence="1">Cell inner membrane</location>
        <topology evidence="1">Single-pass membrane protein</topology>
        <orientation evidence="1">Periplasmic side</orientation>
    </subcellularLocation>
</comment>
<gene>
    <name evidence="12" type="ORF">DSOUD_1095</name>
</gene>
<feature type="domain" description="TonB C-terminal" evidence="11">
    <location>
        <begin position="152"/>
        <end position="238"/>
    </location>
</feature>
<dbReference type="STRING" id="1603606.DSOUD_1095"/>
<dbReference type="Proteomes" id="UP000057158">
    <property type="component" value="Chromosome"/>
</dbReference>
<evidence type="ECO:0000259" key="11">
    <source>
        <dbReference type="PROSITE" id="PS52015"/>
    </source>
</evidence>
<dbReference type="GO" id="GO:0015891">
    <property type="term" value="P:siderophore transport"/>
    <property type="evidence" value="ECO:0007669"/>
    <property type="project" value="InterPro"/>
</dbReference>
<accession>A0A0M4CVR0</accession>
<dbReference type="Gene3D" id="3.30.1150.10">
    <property type="match status" value="1"/>
</dbReference>